<feature type="compositionally biased region" description="Basic and acidic residues" evidence="3">
    <location>
        <begin position="136"/>
        <end position="166"/>
    </location>
</feature>
<feature type="region of interest" description="Disordered" evidence="3">
    <location>
        <begin position="18"/>
        <end position="166"/>
    </location>
</feature>
<feature type="region of interest" description="Disordered" evidence="3">
    <location>
        <begin position="210"/>
        <end position="236"/>
    </location>
</feature>
<dbReference type="GO" id="GO:0001228">
    <property type="term" value="F:DNA-binding transcription activator activity, RNA polymerase II-specific"/>
    <property type="evidence" value="ECO:0007669"/>
    <property type="project" value="TreeGrafter"/>
</dbReference>
<dbReference type="InterPro" id="IPR004827">
    <property type="entry name" value="bZIP"/>
</dbReference>
<dbReference type="OrthoDB" id="5374328at2759"/>
<accession>A0A420YB49</accession>
<evidence type="ECO:0000256" key="2">
    <source>
        <dbReference type="ARBA" id="ARBA00023242"/>
    </source>
</evidence>
<dbReference type="STRING" id="177199.A0A420YB49"/>
<evidence type="ECO:0000259" key="4">
    <source>
        <dbReference type="PROSITE" id="PS00036"/>
    </source>
</evidence>
<keyword evidence="2" id="KW-0539">Nucleus</keyword>
<feature type="region of interest" description="Disordered" evidence="3">
    <location>
        <begin position="343"/>
        <end position="374"/>
    </location>
</feature>
<organism evidence="5 6">
    <name type="scientific">Coniochaeta pulveracea</name>
    <dbReference type="NCBI Taxonomy" id="177199"/>
    <lineage>
        <taxon>Eukaryota</taxon>
        <taxon>Fungi</taxon>
        <taxon>Dikarya</taxon>
        <taxon>Ascomycota</taxon>
        <taxon>Pezizomycotina</taxon>
        <taxon>Sordariomycetes</taxon>
        <taxon>Sordariomycetidae</taxon>
        <taxon>Coniochaetales</taxon>
        <taxon>Coniochaetaceae</taxon>
        <taxon>Coniochaeta</taxon>
    </lineage>
</organism>
<dbReference type="PROSITE" id="PS00036">
    <property type="entry name" value="BZIP_BASIC"/>
    <property type="match status" value="1"/>
</dbReference>
<dbReference type="SMART" id="SM00338">
    <property type="entry name" value="BRLZ"/>
    <property type="match status" value="1"/>
</dbReference>
<feature type="compositionally biased region" description="Polar residues" evidence="3">
    <location>
        <begin position="343"/>
        <end position="362"/>
    </location>
</feature>
<feature type="region of interest" description="Disordered" evidence="3">
    <location>
        <begin position="305"/>
        <end position="331"/>
    </location>
</feature>
<feature type="compositionally biased region" description="Low complexity" evidence="3">
    <location>
        <begin position="417"/>
        <end position="426"/>
    </location>
</feature>
<dbReference type="Proteomes" id="UP000275385">
    <property type="component" value="Unassembled WGS sequence"/>
</dbReference>
<dbReference type="Pfam" id="PF10297">
    <property type="entry name" value="Hap4_Hap_bind"/>
    <property type="match status" value="1"/>
</dbReference>
<dbReference type="InterPro" id="IPR018287">
    <property type="entry name" value="Hap4_TF_heteromerisation"/>
</dbReference>
<evidence type="ECO:0000313" key="6">
    <source>
        <dbReference type="Proteomes" id="UP000275385"/>
    </source>
</evidence>
<dbReference type="GO" id="GO:0090575">
    <property type="term" value="C:RNA polymerase II transcription regulator complex"/>
    <property type="evidence" value="ECO:0007669"/>
    <property type="project" value="TreeGrafter"/>
</dbReference>
<feature type="domain" description="BZIP" evidence="4">
    <location>
        <begin position="125"/>
        <end position="140"/>
    </location>
</feature>
<feature type="compositionally biased region" description="Polar residues" evidence="3">
    <location>
        <begin position="69"/>
        <end position="102"/>
    </location>
</feature>
<reference evidence="5 6" key="1">
    <citation type="submission" date="2018-08" db="EMBL/GenBank/DDBJ databases">
        <title>Draft genome of the lignicolous fungus Coniochaeta pulveracea.</title>
        <authorList>
            <person name="Borstlap C.J."/>
            <person name="De Witt R.N."/>
            <person name="Botha A."/>
            <person name="Volschenk H."/>
        </authorList>
    </citation>
    <scope>NUCLEOTIDE SEQUENCE [LARGE SCALE GENOMIC DNA]</scope>
    <source>
        <strain evidence="5 6">CAB683</strain>
    </source>
</reference>
<evidence type="ECO:0000313" key="5">
    <source>
        <dbReference type="EMBL" id="RKU45096.1"/>
    </source>
</evidence>
<feature type="compositionally biased region" description="Low complexity" evidence="3">
    <location>
        <begin position="25"/>
        <end position="63"/>
    </location>
</feature>
<feature type="compositionally biased region" description="Polar residues" evidence="3">
    <location>
        <begin position="210"/>
        <end position="233"/>
    </location>
</feature>
<keyword evidence="6" id="KW-1185">Reference proteome</keyword>
<name>A0A420YB49_9PEZI</name>
<protein>
    <recommendedName>
        <fullName evidence="4">BZIP domain-containing protein</fullName>
    </recommendedName>
</protein>
<dbReference type="PANTHER" id="PTHR40621">
    <property type="entry name" value="TRANSCRIPTION FACTOR KAPC-RELATED"/>
    <property type="match status" value="1"/>
</dbReference>
<evidence type="ECO:0000256" key="3">
    <source>
        <dbReference type="SAM" id="MobiDB-lite"/>
    </source>
</evidence>
<dbReference type="SUPFAM" id="SSF57959">
    <property type="entry name" value="Leucine zipper domain"/>
    <property type="match status" value="1"/>
</dbReference>
<feature type="region of interest" description="Disordered" evidence="3">
    <location>
        <begin position="417"/>
        <end position="436"/>
    </location>
</feature>
<dbReference type="InterPro" id="IPR050936">
    <property type="entry name" value="AP-1-like"/>
</dbReference>
<dbReference type="GO" id="GO:0000976">
    <property type="term" value="F:transcription cis-regulatory region binding"/>
    <property type="evidence" value="ECO:0007669"/>
    <property type="project" value="InterPro"/>
</dbReference>
<dbReference type="Gene3D" id="1.20.5.170">
    <property type="match status" value="1"/>
</dbReference>
<dbReference type="EMBL" id="QVQW01000023">
    <property type="protein sequence ID" value="RKU45096.1"/>
    <property type="molecule type" value="Genomic_DNA"/>
</dbReference>
<dbReference type="PANTHER" id="PTHR40621:SF7">
    <property type="entry name" value="BZIP DOMAIN-CONTAINING PROTEIN"/>
    <property type="match status" value="1"/>
</dbReference>
<gene>
    <name evidence="5" type="ORF">DL546_001041</name>
</gene>
<comment type="subcellular location">
    <subcellularLocation>
        <location evidence="1">Nucleus</location>
    </subcellularLocation>
</comment>
<evidence type="ECO:0000256" key="1">
    <source>
        <dbReference type="ARBA" id="ARBA00004123"/>
    </source>
</evidence>
<dbReference type="AlphaFoldDB" id="A0A420YB49"/>
<feature type="region of interest" description="Disordered" evidence="3">
    <location>
        <begin position="446"/>
        <end position="471"/>
    </location>
</feature>
<dbReference type="InterPro" id="IPR046347">
    <property type="entry name" value="bZIP_sf"/>
</dbReference>
<comment type="caution">
    <text evidence="5">The sequence shown here is derived from an EMBL/GenBank/DDBJ whole genome shotgun (WGS) entry which is preliminary data.</text>
</comment>
<proteinExistence type="predicted"/>
<sequence>MAASPAVEGFPQYTTAPALAAKPRGSSSASAAPSPAASASSPPGGPDTPGSVSSSTSTTPAVAIRPVSSARSSQVNISVPANKMNMGSTISPAPGTQLSMTSKEWVIPPRPKPGRKPATDTPPTKRKAQNRAAQRAFRERRAARVGELEDQLDQEREDHEKEKRELQEKIHQLEAMSETLRARCQWLEGTLEKERLDHARGITMQAESLQNRLGSSLSGASTAHTPNASSNTDARPVLPQPFSIAQLITPPEPLGEPSNLTCGTCAPNGPCSCAEELVNTPIGCGGCTLGSRCECLESLQSVTAGVPDLKRPPSPNPPSSSALPDEKRQRSDAGPLEIDFTAMFSTQKKQPEQSTTTPTIDISSEPAEQHDRPVISVEMRDNCGFCEDGTYCVCADTSIIPTPITSSWPTTSLAATAPVPQQAQTQTPPPSDDDVVAPYEVTATGAIKLPPFRHRQQQQTTTLPPPPATTSKCGPNGPGTCAQCLSDPISGLFCRSLAANYQRNQGSSSGGGCCGGSSAGGGCCKSKQPAPLPKPDESKVGLSLSCADAYKTLASHRNFDKAAEQIGEWLPSLKMHPVQMAGRAPMEVEAASIMSVLKGFDIRFGRGE</sequence>